<dbReference type="InterPro" id="IPR036859">
    <property type="entry name" value="CAP-Gly_dom_sf"/>
</dbReference>
<dbReference type="Proteomes" id="UP000054408">
    <property type="component" value="Unassembled WGS sequence"/>
</dbReference>
<feature type="region of interest" description="Disordered" evidence="2">
    <location>
        <begin position="457"/>
        <end position="486"/>
    </location>
</feature>
<dbReference type="Pfam" id="PF01302">
    <property type="entry name" value="CAP_GLY"/>
    <property type="match status" value="1"/>
</dbReference>
<feature type="region of interest" description="Disordered" evidence="2">
    <location>
        <begin position="351"/>
        <end position="388"/>
    </location>
</feature>
<reference evidence="5 6" key="1">
    <citation type="submission" date="2010-05" db="EMBL/GenBank/DDBJ databases">
        <title>The Genome Sequence of Thecamonas trahens ATCC 50062.</title>
        <authorList>
            <consortium name="The Broad Institute Genome Sequencing Platform"/>
            <person name="Russ C."/>
            <person name="Cuomo C."/>
            <person name="Shea T."/>
            <person name="Young S.K."/>
            <person name="Zeng Q."/>
            <person name="Koehrsen M."/>
            <person name="Haas B."/>
            <person name="Borodovsky M."/>
            <person name="Guigo R."/>
            <person name="Alvarado L."/>
            <person name="Berlin A."/>
            <person name="Bochicchio J."/>
            <person name="Borenstein D."/>
            <person name="Chapman S."/>
            <person name="Chen Z."/>
            <person name="Freedman E."/>
            <person name="Gellesch M."/>
            <person name="Goldberg J."/>
            <person name="Griggs A."/>
            <person name="Gujja S."/>
            <person name="Heilman E."/>
            <person name="Heiman D."/>
            <person name="Hepburn T."/>
            <person name="Howarth C."/>
            <person name="Jen D."/>
            <person name="Larson L."/>
            <person name="Mehta T."/>
            <person name="Park D."/>
            <person name="Pearson M."/>
            <person name="Roberts A."/>
            <person name="Saif S."/>
            <person name="Shenoy N."/>
            <person name="Sisk P."/>
            <person name="Stolte C."/>
            <person name="Sykes S."/>
            <person name="Thomson T."/>
            <person name="Walk T."/>
            <person name="White J."/>
            <person name="Yandava C."/>
            <person name="Burger G."/>
            <person name="Gray M.W."/>
            <person name="Holland P.W.H."/>
            <person name="King N."/>
            <person name="Lang F.B.F."/>
            <person name="Roger A.J."/>
            <person name="Ruiz-Trillo I."/>
            <person name="Lander E."/>
            <person name="Nusbaum C."/>
        </authorList>
    </citation>
    <scope>NUCLEOTIDE SEQUENCE [LARGE SCALE GENOMIC DNA]</scope>
    <source>
        <strain evidence="5 6">ATCC 50062</strain>
    </source>
</reference>
<evidence type="ECO:0000256" key="2">
    <source>
        <dbReference type="SAM" id="MobiDB-lite"/>
    </source>
</evidence>
<accession>A0A0L0DLY3</accession>
<dbReference type="OrthoDB" id="1668162at2759"/>
<proteinExistence type="predicted"/>
<dbReference type="PANTHER" id="PTHR45725:SF1">
    <property type="entry name" value="DISHEVELLED ASSOCIATED ACTIVATOR OF MORPHOGENESIS, ISOFORM D"/>
    <property type="match status" value="1"/>
</dbReference>
<dbReference type="EMBL" id="GL349480">
    <property type="protein sequence ID" value="KNC53265.1"/>
    <property type="molecule type" value="Genomic_DNA"/>
</dbReference>
<evidence type="ECO:0000259" key="3">
    <source>
        <dbReference type="PROSITE" id="PS50245"/>
    </source>
</evidence>
<feature type="coiled-coil region" evidence="1">
    <location>
        <begin position="117"/>
        <end position="169"/>
    </location>
</feature>
<dbReference type="AlphaFoldDB" id="A0A0L0DLY3"/>
<dbReference type="InterPro" id="IPR051425">
    <property type="entry name" value="Formin_Homology"/>
</dbReference>
<dbReference type="Gene3D" id="2.30.30.190">
    <property type="entry name" value="CAP Gly-rich-like domain"/>
    <property type="match status" value="1"/>
</dbReference>
<feature type="coiled-coil region" evidence="1">
    <location>
        <begin position="196"/>
        <end position="237"/>
    </location>
</feature>
<gene>
    <name evidence="5" type="ORF">AMSG_08755</name>
</gene>
<dbReference type="SMART" id="SM00498">
    <property type="entry name" value="FH2"/>
    <property type="match status" value="1"/>
</dbReference>
<keyword evidence="1" id="KW-0175">Coiled coil</keyword>
<sequence length="876" mass="95083">MAVAESGVAVGQAVLYKGLLRGVVRYVGDDRPFTDARPVIGVELETPDGKNNGSVDGTVYFVCAPDHGLFTKPKHLTAIDVPQHEQVTAPPEPDDAYALAVDRALEGLDIERARVVITKLKAKLSNTKAVLHEYKLEVKELKSGNDARVEALENKLRKKVQVNQLLKSRLRELMWEQDASSSSTQAAGPSAVAAELAATQEALAAAKDETDRLRELSEQLAAKLERYRTKIRMMKDLKLVEIRTVLCTHFNLEPYNVDDTPTLIDHVTALISGAGSGPDGECSKCSKLAQELAASRDELVAAQAAFAKFKKQRAAAETAVPEELRGGSEVDGDDDSVRLLVGDLQGPSLAASSPSILIPSPAPPPAPPPPGSGPPPPPPPGLTRGKSVPTVVPSAIRDLPEVPRGLDGKLMPLDVKGLPKKRLVRSFWSQDDIVGEMYQHLKLPEIHQLFGSRVNSGASTASLDRRSSVSSVGSSRSMSPTPAARSVLSAKRQRAVCIAQKFLKLSASQIKDIILNLDETRLTEDQTKMLLKLVPTAEEAAALARESAVSESGTKLHAADAILKELSSLPRLSDRIDAFILKRELPEQLASVQGDLDAMIKAIRDVTTSDGLRKLMALVLAVANYMNRGSFRGNQTSIQLDSLLVLARTRAKNARSGDGPENALDYVIDVIGSSPDLEVLLDLPAALEAVDVAAAVSTERVTLELEQLRRSFAALEAHLERGDMGEPFEGIMFDFVDEHGEAIAKLEPLLESIQKEFAELATSLGEDPRSVAPESLFDTLFSFLHRFKRGVTTWREAKAKHDAAAEALMSRSISNLRRRHRADNERKRSYSRHEAIEAMLKNTAEDGDGDDEIVDAILDPRTLLASLRTPTKPSRR</sequence>
<evidence type="ECO:0000259" key="4">
    <source>
        <dbReference type="PROSITE" id="PS51444"/>
    </source>
</evidence>
<dbReference type="RefSeq" id="XP_013754529.1">
    <property type="nucleotide sequence ID" value="XM_013899075.1"/>
</dbReference>
<feature type="domain" description="CAP-Gly" evidence="3">
    <location>
        <begin position="40"/>
        <end position="72"/>
    </location>
</feature>
<protein>
    <recommendedName>
        <fullName evidence="7">CAP-Gly domain-containing protein</fullName>
    </recommendedName>
</protein>
<dbReference type="Pfam" id="PF02181">
    <property type="entry name" value="FH2"/>
    <property type="match status" value="1"/>
</dbReference>
<dbReference type="SMART" id="SM01052">
    <property type="entry name" value="CAP_GLY"/>
    <property type="match status" value="1"/>
</dbReference>
<keyword evidence="6" id="KW-1185">Reference proteome</keyword>
<feature type="domain" description="FH2" evidence="4">
    <location>
        <begin position="400"/>
        <end position="813"/>
    </location>
</feature>
<evidence type="ECO:0000313" key="6">
    <source>
        <dbReference type="Proteomes" id="UP000054408"/>
    </source>
</evidence>
<dbReference type="SUPFAM" id="SSF74924">
    <property type="entry name" value="Cap-Gly domain"/>
    <property type="match status" value="1"/>
</dbReference>
<feature type="compositionally biased region" description="Low complexity" evidence="2">
    <location>
        <begin position="468"/>
        <end position="479"/>
    </location>
</feature>
<dbReference type="eggNOG" id="KOG0241">
    <property type="taxonomic scope" value="Eukaryota"/>
</dbReference>
<evidence type="ECO:0000256" key="1">
    <source>
        <dbReference type="SAM" id="Coils"/>
    </source>
</evidence>
<organism evidence="5 6">
    <name type="scientific">Thecamonas trahens ATCC 50062</name>
    <dbReference type="NCBI Taxonomy" id="461836"/>
    <lineage>
        <taxon>Eukaryota</taxon>
        <taxon>Apusozoa</taxon>
        <taxon>Apusomonadida</taxon>
        <taxon>Apusomonadidae</taxon>
        <taxon>Thecamonas</taxon>
    </lineage>
</organism>
<dbReference type="InterPro" id="IPR015425">
    <property type="entry name" value="FH2_Formin"/>
</dbReference>
<dbReference type="STRING" id="461836.A0A0L0DLY3"/>
<dbReference type="PROSITE" id="PS51444">
    <property type="entry name" value="FH2"/>
    <property type="match status" value="1"/>
</dbReference>
<dbReference type="InterPro" id="IPR000938">
    <property type="entry name" value="CAP-Gly_domain"/>
</dbReference>
<name>A0A0L0DLY3_THETB</name>
<dbReference type="PANTHER" id="PTHR45725">
    <property type="entry name" value="FORMIN HOMOLOGY 2 FAMILY MEMBER"/>
    <property type="match status" value="1"/>
</dbReference>
<dbReference type="SUPFAM" id="SSF101447">
    <property type="entry name" value="Formin homology 2 domain (FH2 domain)"/>
    <property type="match status" value="1"/>
</dbReference>
<feature type="compositionally biased region" description="Pro residues" evidence="2">
    <location>
        <begin position="360"/>
        <end position="381"/>
    </location>
</feature>
<evidence type="ECO:0000313" key="5">
    <source>
        <dbReference type="EMBL" id="KNC53265.1"/>
    </source>
</evidence>
<dbReference type="Gene3D" id="1.20.58.2220">
    <property type="entry name" value="Formin, FH2 domain"/>
    <property type="match status" value="1"/>
</dbReference>
<evidence type="ECO:0008006" key="7">
    <source>
        <dbReference type="Google" id="ProtNLM"/>
    </source>
</evidence>
<dbReference type="InterPro" id="IPR042201">
    <property type="entry name" value="FH2_Formin_sf"/>
</dbReference>
<dbReference type="GeneID" id="25567373"/>
<dbReference type="PROSITE" id="PS50245">
    <property type="entry name" value="CAP_GLY_2"/>
    <property type="match status" value="1"/>
</dbReference>
<dbReference type="eggNOG" id="KOG1922">
    <property type="taxonomic scope" value="Eukaryota"/>
</dbReference>